<reference evidence="1 2" key="1">
    <citation type="journal article" date="2023" name="Nucleic Acids Res.">
        <title>The hologenome of Daphnia magna reveals possible DNA methylation and microbiome-mediated evolution of the host genome.</title>
        <authorList>
            <person name="Chaturvedi A."/>
            <person name="Li X."/>
            <person name="Dhandapani V."/>
            <person name="Marshall H."/>
            <person name="Kissane S."/>
            <person name="Cuenca-Cambronero M."/>
            <person name="Asole G."/>
            <person name="Calvet F."/>
            <person name="Ruiz-Romero M."/>
            <person name="Marangio P."/>
            <person name="Guigo R."/>
            <person name="Rago D."/>
            <person name="Mirbahai L."/>
            <person name="Eastwood N."/>
            <person name="Colbourne J.K."/>
            <person name="Zhou J."/>
            <person name="Mallon E."/>
            <person name="Orsini L."/>
        </authorList>
    </citation>
    <scope>NUCLEOTIDE SEQUENCE [LARGE SCALE GENOMIC DNA]</scope>
    <source>
        <strain evidence="1">LRV0_1</strain>
    </source>
</reference>
<gene>
    <name evidence="1" type="ORF">OUZ56_013353</name>
</gene>
<sequence>MTALPADFCSSIYPKCVRMIQQGDGERSQFPTENNRGSPARISTAQVILTTRLTHVYSNRSRSVASADHFFKINSFSDLSHVEHGCEIFVLRICSQF</sequence>
<protein>
    <submittedName>
        <fullName evidence="1">Uncharacterized protein</fullName>
    </submittedName>
</protein>
<dbReference type="Proteomes" id="UP001234178">
    <property type="component" value="Unassembled WGS sequence"/>
</dbReference>
<keyword evidence="2" id="KW-1185">Reference proteome</keyword>
<comment type="caution">
    <text evidence="1">The sequence shown here is derived from an EMBL/GenBank/DDBJ whole genome shotgun (WGS) entry which is preliminary data.</text>
</comment>
<proteinExistence type="predicted"/>
<dbReference type="EMBL" id="JAOYFB010000002">
    <property type="protein sequence ID" value="KAK4008201.1"/>
    <property type="molecule type" value="Genomic_DNA"/>
</dbReference>
<evidence type="ECO:0000313" key="1">
    <source>
        <dbReference type="EMBL" id="KAK4008201.1"/>
    </source>
</evidence>
<name>A0ABQ9Z5Q2_9CRUS</name>
<accession>A0ABQ9Z5Q2</accession>
<evidence type="ECO:0000313" key="2">
    <source>
        <dbReference type="Proteomes" id="UP001234178"/>
    </source>
</evidence>
<organism evidence="1 2">
    <name type="scientific">Daphnia magna</name>
    <dbReference type="NCBI Taxonomy" id="35525"/>
    <lineage>
        <taxon>Eukaryota</taxon>
        <taxon>Metazoa</taxon>
        <taxon>Ecdysozoa</taxon>
        <taxon>Arthropoda</taxon>
        <taxon>Crustacea</taxon>
        <taxon>Branchiopoda</taxon>
        <taxon>Diplostraca</taxon>
        <taxon>Cladocera</taxon>
        <taxon>Anomopoda</taxon>
        <taxon>Daphniidae</taxon>
        <taxon>Daphnia</taxon>
    </lineage>
</organism>